<dbReference type="PROSITE" id="PS50089">
    <property type="entry name" value="ZF_RING_2"/>
    <property type="match status" value="1"/>
</dbReference>
<dbReference type="GO" id="GO:0045944">
    <property type="term" value="P:positive regulation of transcription by RNA polymerase II"/>
    <property type="evidence" value="ECO:0007669"/>
    <property type="project" value="TreeGrafter"/>
</dbReference>
<evidence type="ECO:0000313" key="9">
    <source>
        <dbReference type="EMBL" id="CAK7348114.1"/>
    </source>
</evidence>
<keyword evidence="3" id="KW-0479">Metal-binding</keyword>
<comment type="caution">
    <text evidence="9">The sequence shown here is derived from an EMBL/GenBank/DDBJ whole genome shotgun (WGS) entry which is preliminary data.</text>
</comment>
<organism evidence="9 10">
    <name type="scientific">Dovyalis caffra</name>
    <dbReference type="NCBI Taxonomy" id="77055"/>
    <lineage>
        <taxon>Eukaryota</taxon>
        <taxon>Viridiplantae</taxon>
        <taxon>Streptophyta</taxon>
        <taxon>Embryophyta</taxon>
        <taxon>Tracheophyta</taxon>
        <taxon>Spermatophyta</taxon>
        <taxon>Magnoliopsida</taxon>
        <taxon>eudicotyledons</taxon>
        <taxon>Gunneridae</taxon>
        <taxon>Pentapetalae</taxon>
        <taxon>rosids</taxon>
        <taxon>fabids</taxon>
        <taxon>Malpighiales</taxon>
        <taxon>Salicaceae</taxon>
        <taxon>Flacourtieae</taxon>
        <taxon>Dovyalis</taxon>
    </lineage>
</organism>
<reference evidence="9 10" key="1">
    <citation type="submission" date="2024-01" db="EMBL/GenBank/DDBJ databases">
        <authorList>
            <person name="Waweru B."/>
        </authorList>
    </citation>
    <scope>NUCLEOTIDE SEQUENCE [LARGE SCALE GENOMIC DNA]</scope>
</reference>
<evidence type="ECO:0000256" key="3">
    <source>
        <dbReference type="ARBA" id="ARBA00022723"/>
    </source>
</evidence>
<evidence type="ECO:0000313" key="10">
    <source>
        <dbReference type="Proteomes" id="UP001314170"/>
    </source>
</evidence>
<feature type="compositionally biased region" description="Low complexity" evidence="7">
    <location>
        <begin position="130"/>
        <end position="141"/>
    </location>
</feature>
<keyword evidence="4 6" id="KW-0863">Zinc-finger</keyword>
<dbReference type="Pfam" id="PF00097">
    <property type="entry name" value="zf-C3HC4"/>
    <property type="match status" value="1"/>
</dbReference>
<dbReference type="InterPro" id="IPR039739">
    <property type="entry name" value="MAG2/RNF10"/>
</dbReference>
<feature type="region of interest" description="Disordered" evidence="7">
    <location>
        <begin position="156"/>
        <end position="179"/>
    </location>
</feature>
<feature type="compositionally biased region" description="Pro residues" evidence="7">
    <location>
        <begin position="160"/>
        <end position="171"/>
    </location>
</feature>
<feature type="domain" description="RING-type" evidence="8">
    <location>
        <begin position="228"/>
        <end position="274"/>
    </location>
</feature>
<dbReference type="GO" id="GO:0005737">
    <property type="term" value="C:cytoplasm"/>
    <property type="evidence" value="ECO:0007669"/>
    <property type="project" value="UniProtKB-SubCell"/>
</dbReference>
<dbReference type="SUPFAM" id="SSF57850">
    <property type="entry name" value="RING/U-box"/>
    <property type="match status" value="1"/>
</dbReference>
<feature type="compositionally biased region" description="Polar residues" evidence="7">
    <location>
        <begin position="105"/>
        <end position="129"/>
    </location>
</feature>
<protein>
    <recommendedName>
        <fullName evidence="8">RING-type domain-containing protein</fullName>
    </recommendedName>
</protein>
<dbReference type="FunFam" id="3.30.40.10:FF:000450">
    <property type="entry name" value="RING finger protein 10"/>
    <property type="match status" value="1"/>
</dbReference>
<dbReference type="EMBL" id="CAWUPB010001173">
    <property type="protein sequence ID" value="CAK7348114.1"/>
    <property type="molecule type" value="Genomic_DNA"/>
</dbReference>
<feature type="compositionally biased region" description="Polar residues" evidence="7">
    <location>
        <begin position="461"/>
        <end position="479"/>
    </location>
</feature>
<keyword evidence="10" id="KW-1185">Reference proteome</keyword>
<evidence type="ECO:0000256" key="2">
    <source>
        <dbReference type="ARBA" id="ARBA00022490"/>
    </source>
</evidence>
<dbReference type="Proteomes" id="UP001314170">
    <property type="component" value="Unassembled WGS sequence"/>
</dbReference>
<evidence type="ECO:0000256" key="1">
    <source>
        <dbReference type="ARBA" id="ARBA00004496"/>
    </source>
</evidence>
<feature type="compositionally biased region" description="Polar residues" evidence="7">
    <location>
        <begin position="733"/>
        <end position="742"/>
    </location>
</feature>
<dbReference type="InterPro" id="IPR001841">
    <property type="entry name" value="Znf_RING"/>
</dbReference>
<dbReference type="GO" id="GO:0008270">
    <property type="term" value="F:zinc ion binding"/>
    <property type="evidence" value="ECO:0007669"/>
    <property type="project" value="UniProtKB-KW"/>
</dbReference>
<name>A0AAV1S9H1_9ROSI</name>
<feature type="compositionally biased region" description="Low complexity" evidence="7">
    <location>
        <begin position="1"/>
        <end position="52"/>
    </location>
</feature>
<feature type="compositionally biased region" description="Low complexity" evidence="7">
    <location>
        <begin position="680"/>
        <end position="700"/>
    </location>
</feature>
<proteinExistence type="predicted"/>
<gene>
    <name evidence="9" type="ORF">DCAF_LOCUS20807</name>
</gene>
<feature type="region of interest" description="Disordered" evidence="7">
    <location>
        <begin position="674"/>
        <end position="742"/>
    </location>
</feature>
<dbReference type="PANTHER" id="PTHR12983">
    <property type="entry name" value="RING FINGER 10 FAMILY MEMBER"/>
    <property type="match status" value="1"/>
</dbReference>
<dbReference type="InterPro" id="IPR017907">
    <property type="entry name" value="Znf_RING_CS"/>
</dbReference>
<evidence type="ECO:0000256" key="6">
    <source>
        <dbReference type="PROSITE-ProRule" id="PRU00175"/>
    </source>
</evidence>
<dbReference type="SMART" id="SM00184">
    <property type="entry name" value="RING"/>
    <property type="match status" value="1"/>
</dbReference>
<dbReference type="CDD" id="cd16536">
    <property type="entry name" value="RING-HC_RNF10"/>
    <property type="match status" value="1"/>
</dbReference>
<evidence type="ECO:0000256" key="7">
    <source>
        <dbReference type="SAM" id="MobiDB-lite"/>
    </source>
</evidence>
<evidence type="ECO:0000259" key="8">
    <source>
        <dbReference type="PROSITE" id="PS50089"/>
    </source>
</evidence>
<keyword evidence="2" id="KW-0963">Cytoplasm</keyword>
<sequence length="742" mass="82097">MSISPTQIQGSTSSSSLESPSLSPNNPNHGSPPQSRSPLSLQSQSQLRPQPQHLSGSSAPVTEDYSAGSSTEVNELGTPNGKGSWAHQNAHANSLSHSGGEGVGSVQSKGNMSGNTATPQSQQSIGSINSRGGSTHSSGRRAQMSNANHLLNFHYDPIARPRPQPRAPPPRRPQKKKPYNKDLFLQANYKFIVLDTGNYAPESMDPDKMLKWEDIICVRFATTFPVQCPICLEYPLCPQITSCGHIFCFPCILRYLLMGEEDHKGDCFKRCPLCFVMISPKDLYTIYIEDVKQYCIGETIEFMLLTRQKDSFVPSKKIEPEADIALCCKDNMDPFSKFSFTSDVELSVRKAISDLDGWLVRADSGLVDDLEKLPYVCAAMEQLEKRKKYWNEQKVCHDDRLNVTSSQKGSQGLLSTLTATKGEHKACSSRSASPSIDINNKNKGYDNVMGGVVESLEDQDGSLSSSYEENKNFQRQSNGYRDVKDKESYNFYQAIDGQHLILHPLNMKCLLHHYGSYDLLPHRVSGTILQLETVTQSEAMRRRYRYLSHFSLTTTFQLCEIDLNTVLPPDALLPFMDEIKKREKLRKQVANKERKEKIKAEAAASASMATFPSFGQSSYGASPNFSMEDFEALGISSSPMSSSPPVAGERILFSNVARLGFAAGHDSPSLKIEETVPLQNNKPSNDSSSLNDSRNSGPSSFASVTSRPKSEENLDAPKMNEVSKKGKKPNRVLLSTTGGRRY</sequence>
<dbReference type="PROSITE" id="PS00518">
    <property type="entry name" value="ZF_RING_1"/>
    <property type="match status" value="1"/>
</dbReference>
<evidence type="ECO:0000256" key="4">
    <source>
        <dbReference type="ARBA" id="ARBA00022771"/>
    </source>
</evidence>
<dbReference type="InterPro" id="IPR018957">
    <property type="entry name" value="Znf_C3HC4_RING-type"/>
</dbReference>
<dbReference type="PANTHER" id="PTHR12983:SF9">
    <property type="entry name" value="E3 UBIQUITIN-PROTEIN LIGASE RNF10"/>
    <property type="match status" value="1"/>
</dbReference>
<feature type="compositionally biased region" description="Polar residues" evidence="7">
    <location>
        <begin position="86"/>
        <end position="97"/>
    </location>
</feature>
<dbReference type="InterPro" id="IPR013083">
    <property type="entry name" value="Znf_RING/FYVE/PHD"/>
</dbReference>
<evidence type="ECO:0000256" key="5">
    <source>
        <dbReference type="ARBA" id="ARBA00022833"/>
    </source>
</evidence>
<feature type="region of interest" description="Disordered" evidence="7">
    <location>
        <begin position="1"/>
        <end position="141"/>
    </location>
</feature>
<comment type="subcellular location">
    <subcellularLocation>
        <location evidence="1">Cytoplasm</location>
    </subcellularLocation>
</comment>
<dbReference type="GO" id="GO:0000976">
    <property type="term" value="F:transcription cis-regulatory region binding"/>
    <property type="evidence" value="ECO:0007669"/>
    <property type="project" value="TreeGrafter"/>
</dbReference>
<dbReference type="AlphaFoldDB" id="A0AAV1S9H1"/>
<dbReference type="Gene3D" id="3.30.40.10">
    <property type="entry name" value="Zinc/RING finger domain, C3HC4 (zinc finger)"/>
    <property type="match status" value="1"/>
</dbReference>
<keyword evidence="5" id="KW-0862">Zinc</keyword>
<accession>A0AAV1S9H1</accession>
<feature type="region of interest" description="Disordered" evidence="7">
    <location>
        <begin position="459"/>
        <end position="479"/>
    </location>
</feature>